<sequence length="520" mass="58247">MSAGYNWFLIIIAVIISILAIGVALYLLVAFQHPEDKNQAWFPKIVVIFGISLAIWTVLLFPLDVANRKSCPADLSVTACQLAIPAAKLWEACYIMNAIMVFFLIPFTMFYYEADSEMSMSQRWISAGMWEFATAVVIGLILGICYALVGYVEYPIMGMSSGLAPLKAINDTSVPLDRCIVPGVSLTSPVYAGRLCDAINGNVVIENWKQRVTFPVYVIAMSTTAGWTLFMVFAGVGFVALPMDMIRQFLGRPRSTISRSEYIQKAKRLGIRAREIKDLATKLRKEDREMGRGRKWRKNFRMLNSQLAALEEDETALELVFPQGEDPDYMWAVTVILFWLKGLFGCISVVLSLAWLIQTVLYIFVYPPITPFLNDLFTKLDSAFPLFGTVAFAIFCFYLIAVTIKGCMKVGLNLLIFTIHPMKAGATLMSSFLFNVALVLLATTAAIQFCAQAFALYANGSAIGNIFGNQILHLVGIKYLYQLHVFLYAMFSFVGLTIVYLFMRGPDAWKRYKVEDAYAM</sequence>
<dbReference type="AlphaFoldDB" id="A0AAW1QPZ6"/>
<feature type="transmembrane region" description="Helical" evidence="5">
    <location>
        <begin position="124"/>
        <end position="149"/>
    </location>
</feature>
<name>A0AAW1QPZ6_9CHLO</name>
<feature type="transmembrane region" description="Helical" evidence="5">
    <location>
        <begin position="479"/>
        <end position="503"/>
    </location>
</feature>
<keyword evidence="7" id="KW-1185">Reference proteome</keyword>
<dbReference type="GO" id="GO:0016020">
    <property type="term" value="C:membrane"/>
    <property type="evidence" value="ECO:0007669"/>
    <property type="project" value="UniProtKB-SubCell"/>
</dbReference>
<feature type="transmembrane region" description="Helical" evidence="5">
    <location>
        <begin position="6"/>
        <end position="29"/>
    </location>
</feature>
<dbReference type="Proteomes" id="UP001489004">
    <property type="component" value="Unassembled WGS sequence"/>
</dbReference>
<evidence type="ECO:0000256" key="4">
    <source>
        <dbReference type="ARBA" id="ARBA00023136"/>
    </source>
</evidence>
<dbReference type="PANTHER" id="PTHR31652:SF0">
    <property type="entry name" value="LIMR FAMILY PROTEIN DDB_G0283707-RELATED"/>
    <property type="match status" value="1"/>
</dbReference>
<comment type="caution">
    <text evidence="6">The sequence shown here is derived from an EMBL/GenBank/DDBJ whole genome shotgun (WGS) entry which is preliminary data.</text>
</comment>
<feature type="transmembrane region" description="Helical" evidence="5">
    <location>
        <begin position="338"/>
        <end position="364"/>
    </location>
</feature>
<keyword evidence="3 5" id="KW-1133">Transmembrane helix</keyword>
<evidence type="ECO:0008006" key="8">
    <source>
        <dbReference type="Google" id="ProtNLM"/>
    </source>
</evidence>
<evidence type="ECO:0000256" key="3">
    <source>
        <dbReference type="ARBA" id="ARBA00022989"/>
    </source>
</evidence>
<gene>
    <name evidence="6" type="ORF">WJX72_003814</name>
</gene>
<comment type="subcellular location">
    <subcellularLocation>
        <location evidence="1">Membrane</location>
        <topology evidence="1">Multi-pass membrane protein</topology>
    </subcellularLocation>
</comment>
<feature type="transmembrane region" description="Helical" evidence="5">
    <location>
        <begin position="94"/>
        <end position="112"/>
    </location>
</feature>
<keyword evidence="4 5" id="KW-0472">Membrane</keyword>
<accession>A0AAW1QPZ6</accession>
<feature type="transmembrane region" description="Helical" evidence="5">
    <location>
        <begin position="216"/>
        <end position="241"/>
    </location>
</feature>
<dbReference type="PANTHER" id="PTHR31652">
    <property type="entry name" value="LIMR FAMILY PROTEIN DDB_G0283707-RELATED"/>
    <property type="match status" value="1"/>
</dbReference>
<dbReference type="Pfam" id="PF04791">
    <property type="entry name" value="LMBR1"/>
    <property type="match status" value="2"/>
</dbReference>
<dbReference type="EMBL" id="JALJOR010000002">
    <property type="protein sequence ID" value="KAK9823563.1"/>
    <property type="molecule type" value="Genomic_DNA"/>
</dbReference>
<dbReference type="InterPro" id="IPR006876">
    <property type="entry name" value="LMBR1-like_membr_prot"/>
</dbReference>
<keyword evidence="2 5" id="KW-0812">Transmembrane</keyword>
<organism evidence="6 7">
    <name type="scientific">[Myrmecia] bisecta</name>
    <dbReference type="NCBI Taxonomy" id="41462"/>
    <lineage>
        <taxon>Eukaryota</taxon>
        <taxon>Viridiplantae</taxon>
        <taxon>Chlorophyta</taxon>
        <taxon>core chlorophytes</taxon>
        <taxon>Trebouxiophyceae</taxon>
        <taxon>Trebouxiales</taxon>
        <taxon>Trebouxiaceae</taxon>
        <taxon>Myrmecia</taxon>
    </lineage>
</organism>
<proteinExistence type="predicted"/>
<feature type="transmembrane region" description="Helical" evidence="5">
    <location>
        <begin position="432"/>
        <end position="459"/>
    </location>
</feature>
<feature type="transmembrane region" description="Helical" evidence="5">
    <location>
        <begin position="384"/>
        <end position="404"/>
    </location>
</feature>
<reference evidence="6 7" key="1">
    <citation type="journal article" date="2024" name="Nat. Commun.">
        <title>Phylogenomics reveals the evolutionary origins of lichenization in chlorophyte algae.</title>
        <authorList>
            <person name="Puginier C."/>
            <person name="Libourel C."/>
            <person name="Otte J."/>
            <person name="Skaloud P."/>
            <person name="Haon M."/>
            <person name="Grisel S."/>
            <person name="Petersen M."/>
            <person name="Berrin J.G."/>
            <person name="Delaux P.M."/>
            <person name="Dal Grande F."/>
            <person name="Keller J."/>
        </authorList>
    </citation>
    <scope>NUCLEOTIDE SEQUENCE [LARGE SCALE GENOMIC DNA]</scope>
    <source>
        <strain evidence="6 7">SAG 2043</strain>
    </source>
</reference>
<evidence type="ECO:0000313" key="7">
    <source>
        <dbReference type="Proteomes" id="UP001489004"/>
    </source>
</evidence>
<protein>
    <recommendedName>
        <fullName evidence="8">LMBR1-like membrane protein</fullName>
    </recommendedName>
</protein>
<evidence type="ECO:0000256" key="2">
    <source>
        <dbReference type="ARBA" id="ARBA00022692"/>
    </source>
</evidence>
<evidence type="ECO:0000256" key="5">
    <source>
        <dbReference type="SAM" id="Phobius"/>
    </source>
</evidence>
<feature type="transmembrane region" description="Helical" evidence="5">
    <location>
        <begin position="41"/>
        <end position="63"/>
    </location>
</feature>
<evidence type="ECO:0000256" key="1">
    <source>
        <dbReference type="ARBA" id="ARBA00004141"/>
    </source>
</evidence>
<evidence type="ECO:0000313" key="6">
    <source>
        <dbReference type="EMBL" id="KAK9823563.1"/>
    </source>
</evidence>